<dbReference type="Gene3D" id="6.10.140.2220">
    <property type="match status" value="1"/>
</dbReference>
<sequence>MADTTAAAAAAARERLAADLRDLGAALRLQAQSDLPPEVQELVSSWDLLFQALLDAADGQGGSLQGAEAAAAAALLQPLLGEAFAAAQPDLFIQTLGHTLASALQCCNIEALPCLVGPVIASLLGPSRSEQLDPEIRFTAAEALAALLLKPGCTASLLALHGDGGAAEALIAIAKRGGEPQQDRALALLAELAEADADTAERAASAEAALLPIAVERIRSAAADASTGSFGHFSLGPLRLMLVLTSTAVDAVRARAGAVPGLAGAAVDLLVALGAAERAAAQPDAQERGEMVRQILVMLTNLMNEDPSTYTEVFDALTSRGALPRVLALLRSPVKADCRFAACALGGFARQEAGADALFKVPRAASELAAALRRAYADGEDDPPLMGAYAAYALSALLKRIEAWRATDALARAAVAEGSTGSLLGALASLISASVCESYGSKKTQLTMLLGSMTLLNMILVAASRDEQRLRVLRRVPLLAEACVVALDYWQPKVIAVAGDIVFAVAHLAGFDPNLAAQLLVSPRGAQPPAATEDTAAARAALRAAPSMEGALRQCLAWWQREPTAGSYTCFGAESVVLASKWLLALPEVQAPAAPTPAGQASAASAAAPAQVPAAAAAGGSSAAAQPLAPEAGSGGSSGSGGGSGAEAAVQPRVCGRCGKSPEAEAPLLRCVGCKAEYYCGKACATAHWRSHRAACKAARAAAAQRSEADWRL</sequence>
<proteinExistence type="predicted"/>
<evidence type="ECO:0000256" key="2">
    <source>
        <dbReference type="ARBA" id="ARBA00022771"/>
    </source>
</evidence>
<dbReference type="EMBL" id="BDRX01000134">
    <property type="protein sequence ID" value="GBF98760.1"/>
    <property type="molecule type" value="Genomic_DNA"/>
</dbReference>
<dbReference type="Proteomes" id="UP000247498">
    <property type="component" value="Unassembled WGS sequence"/>
</dbReference>
<evidence type="ECO:0000256" key="5">
    <source>
        <dbReference type="SAM" id="MobiDB-lite"/>
    </source>
</evidence>
<dbReference type="InterPro" id="IPR011989">
    <property type="entry name" value="ARM-like"/>
</dbReference>
<organism evidence="7 8">
    <name type="scientific">Raphidocelis subcapitata</name>
    <dbReference type="NCBI Taxonomy" id="307507"/>
    <lineage>
        <taxon>Eukaryota</taxon>
        <taxon>Viridiplantae</taxon>
        <taxon>Chlorophyta</taxon>
        <taxon>core chlorophytes</taxon>
        <taxon>Chlorophyceae</taxon>
        <taxon>CS clade</taxon>
        <taxon>Sphaeropleales</taxon>
        <taxon>Selenastraceae</taxon>
        <taxon>Raphidocelis</taxon>
    </lineage>
</organism>
<dbReference type="PROSITE" id="PS01360">
    <property type="entry name" value="ZF_MYND_1"/>
    <property type="match status" value="1"/>
</dbReference>
<evidence type="ECO:0000256" key="4">
    <source>
        <dbReference type="PROSITE-ProRule" id="PRU00134"/>
    </source>
</evidence>
<name>A0A2V0PLN7_9CHLO</name>
<dbReference type="STRING" id="307507.A0A2V0PLN7"/>
<dbReference type="PROSITE" id="PS50865">
    <property type="entry name" value="ZF_MYND_2"/>
    <property type="match status" value="1"/>
</dbReference>
<dbReference type="SUPFAM" id="SSF144232">
    <property type="entry name" value="HIT/MYND zinc finger-like"/>
    <property type="match status" value="1"/>
</dbReference>
<reference evidence="7 8" key="1">
    <citation type="journal article" date="2018" name="Sci. Rep.">
        <title>Raphidocelis subcapitata (=Pseudokirchneriella subcapitata) provides an insight into genome evolution and environmental adaptations in the Sphaeropleales.</title>
        <authorList>
            <person name="Suzuki S."/>
            <person name="Yamaguchi H."/>
            <person name="Nakajima N."/>
            <person name="Kawachi M."/>
        </authorList>
    </citation>
    <scope>NUCLEOTIDE SEQUENCE [LARGE SCALE GENOMIC DNA]</scope>
    <source>
        <strain evidence="7 8">NIES-35</strain>
    </source>
</reference>
<protein>
    <recommendedName>
        <fullName evidence="6">MYND-type domain-containing protein</fullName>
    </recommendedName>
</protein>
<dbReference type="GO" id="GO:0008270">
    <property type="term" value="F:zinc ion binding"/>
    <property type="evidence" value="ECO:0007669"/>
    <property type="project" value="UniProtKB-KW"/>
</dbReference>
<dbReference type="SUPFAM" id="SSF48371">
    <property type="entry name" value="ARM repeat"/>
    <property type="match status" value="1"/>
</dbReference>
<dbReference type="Pfam" id="PF01753">
    <property type="entry name" value="zf-MYND"/>
    <property type="match status" value="1"/>
</dbReference>
<evidence type="ECO:0000313" key="7">
    <source>
        <dbReference type="EMBL" id="GBF98760.1"/>
    </source>
</evidence>
<keyword evidence="2 4" id="KW-0863">Zinc-finger</keyword>
<dbReference type="InParanoid" id="A0A2V0PLN7"/>
<dbReference type="InterPro" id="IPR016024">
    <property type="entry name" value="ARM-type_fold"/>
</dbReference>
<evidence type="ECO:0000256" key="1">
    <source>
        <dbReference type="ARBA" id="ARBA00022723"/>
    </source>
</evidence>
<keyword evidence="3" id="KW-0862">Zinc</keyword>
<dbReference type="AlphaFoldDB" id="A0A2V0PLN7"/>
<gene>
    <name evidence="7" type="ORF">Rsub_11166</name>
</gene>
<dbReference type="InterPro" id="IPR002893">
    <property type="entry name" value="Znf_MYND"/>
</dbReference>
<feature type="domain" description="MYND-type" evidence="6">
    <location>
        <begin position="655"/>
        <end position="696"/>
    </location>
</feature>
<comment type="caution">
    <text evidence="7">The sequence shown here is derived from an EMBL/GenBank/DDBJ whole genome shotgun (WGS) entry which is preliminary data.</text>
</comment>
<evidence type="ECO:0000256" key="3">
    <source>
        <dbReference type="ARBA" id="ARBA00022833"/>
    </source>
</evidence>
<dbReference type="Gene3D" id="1.25.10.10">
    <property type="entry name" value="Leucine-rich Repeat Variant"/>
    <property type="match status" value="1"/>
</dbReference>
<feature type="compositionally biased region" description="Gly residues" evidence="5">
    <location>
        <begin position="633"/>
        <end position="645"/>
    </location>
</feature>
<evidence type="ECO:0000313" key="8">
    <source>
        <dbReference type="Proteomes" id="UP000247498"/>
    </source>
</evidence>
<accession>A0A2V0PLN7</accession>
<feature type="region of interest" description="Disordered" evidence="5">
    <location>
        <begin position="625"/>
        <end position="645"/>
    </location>
</feature>
<keyword evidence="1" id="KW-0479">Metal-binding</keyword>
<dbReference type="OrthoDB" id="537460at2759"/>
<keyword evidence="8" id="KW-1185">Reference proteome</keyword>
<evidence type="ECO:0000259" key="6">
    <source>
        <dbReference type="PROSITE" id="PS50865"/>
    </source>
</evidence>